<sequence length="226" mass="24888">MKTCAIIPVSRFSHAKTRLSPTLSPSEREGLLRAMLRDVSEALRSHVDRVLVISADEDVLEYAYSLGLDILEEKGQKDLNGALEQAADFCSSEFDRIIITPSDVPLIGKAEVRDLLKRSETFDLVIAPAKGGGTNTLILEPGSMGLKFGDCSFFEHVMEAERIGMSVHVYDSFYLSLDVNTAEDLGEIILHGEGTHTKEYLKGLEFSVKPSRGSARLEVSRTFHLG</sequence>
<dbReference type="InterPro" id="IPR029044">
    <property type="entry name" value="Nucleotide-diphossugar_trans"/>
</dbReference>
<keyword evidence="3 5" id="KW-0547">Nucleotide-binding</keyword>
<dbReference type="EMBL" id="JAXUHJ010000008">
    <property type="protein sequence ID" value="MEJ8542596.1"/>
    <property type="molecule type" value="Genomic_DNA"/>
</dbReference>
<comment type="similarity">
    <text evidence="5">Belongs to the CofC family.</text>
</comment>
<protein>
    <recommendedName>
        <fullName evidence="5">2-phospho-L-lactate guanylyltransferase</fullName>
        <shortName evidence="5">LP guanylyltransferase</shortName>
        <ecNumber evidence="5">2.7.7.68</ecNumber>
    </recommendedName>
</protein>
<comment type="pathway">
    <text evidence="5">Cofactor biosynthesis; coenzyme F420 biosynthesis.</text>
</comment>
<dbReference type="GO" id="GO:0043814">
    <property type="term" value="F:phospholactate guanylyltransferase activity"/>
    <property type="evidence" value="ECO:0007669"/>
    <property type="project" value="UniProtKB-EC"/>
</dbReference>
<accession>A0A9E7RT98</accession>
<reference evidence="7" key="1">
    <citation type="submission" date="2022-09" db="EMBL/GenBank/DDBJ databases">
        <title>Characterization of three MwoI isoschizomers from sequenced genome and metagenomes.</title>
        <authorList>
            <person name="Fomenkov A."/>
            <person name="Xu S.Y."/>
            <person name="Roberts R.J."/>
        </authorList>
    </citation>
    <scope>NUCLEOTIDE SEQUENCE</scope>
    <source>
        <strain evidence="7">DSM 2970</strain>
    </source>
</reference>
<dbReference type="RefSeq" id="WP_074358997.1">
    <property type="nucleotide sequence ID" value="NZ_CP104550.1"/>
</dbReference>
<evidence type="ECO:0000256" key="1">
    <source>
        <dbReference type="ARBA" id="ARBA00022679"/>
    </source>
</evidence>
<dbReference type="Proteomes" id="UP001065373">
    <property type="component" value="Chromosome"/>
</dbReference>
<evidence type="ECO:0000313" key="7">
    <source>
        <dbReference type="EMBL" id="UXH30912.1"/>
    </source>
</evidence>
<dbReference type="GeneID" id="58978621"/>
<keyword evidence="8" id="KW-1185">Reference proteome</keyword>
<evidence type="ECO:0000256" key="3">
    <source>
        <dbReference type="ARBA" id="ARBA00022741"/>
    </source>
</evidence>
<dbReference type="KEGG" id="mwo:MWSIV6_0981"/>
<dbReference type="Proteomes" id="UP001369247">
    <property type="component" value="Unassembled WGS sequence"/>
</dbReference>
<dbReference type="PANTHER" id="PTHR40392">
    <property type="entry name" value="2-PHOSPHO-L-LACTATE GUANYLYLTRANSFERASE"/>
    <property type="match status" value="1"/>
</dbReference>
<dbReference type="InterPro" id="IPR002835">
    <property type="entry name" value="CofC"/>
</dbReference>
<comment type="function">
    <text evidence="5">Guanylyltransferase that catalyzes the activation of (2S)-2-phospholactate (2-PL) as (2S)-lactyl-2-diphospho-5'-guanosine, via the condensation of 2-PL with GTP. It is involved in the biosynthesis of coenzyme F420, a hydride carrier cofactor.</text>
</comment>
<reference evidence="6 8" key="2">
    <citation type="submission" date="2023-12" db="EMBL/GenBank/DDBJ databases">
        <title>Phenotypic and Genomic Characterization of Methanothermobacter wolfeii Strain BSEL, a CO2-Capturing Archaeon with Minimal Nutrient Requirements.</title>
        <authorList>
            <person name="Ale Enriquez F."/>
            <person name="Ahring B.K."/>
        </authorList>
    </citation>
    <scope>NUCLEOTIDE SEQUENCE [LARGE SCALE GENOMIC DNA]</scope>
    <source>
        <strain evidence="6 8">BSEL-1</strain>
    </source>
</reference>
<comment type="catalytic activity">
    <reaction evidence="5">
        <text>(2S)-2-phospholactate + GTP + H(+) = (2S)-lactyl-2-diphospho-5'-guanosine + diphosphate</text>
        <dbReference type="Rhea" id="RHEA:63424"/>
        <dbReference type="ChEBI" id="CHEBI:15378"/>
        <dbReference type="ChEBI" id="CHEBI:33019"/>
        <dbReference type="ChEBI" id="CHEBI:37565"/>
        <dbReference type="ChEBI" id="CHEBI:59435"/>
        <dbReference type="ChEBI" id="CHEBI:59906"/>
        <dbReference type="EC" id="2.7.7.68"/>
    </reaction>
</comment>
<dbReference type="Pfam" id="PF01983">
    <property type="entry name" value="CofC"/>
    <property type="match status" value="1"/>
</dbReference>
<gene>
    <name evidence="5 7" type="primary">cofC</name>
    <name evidence="7" type="ORF">N5910_05015</name>
    <name evidence="6" type="ORF">U2150_03695</name>
</gene>
<dbReference type="GeneID" id="75106589"/>
<dbReference type="NCBIfam" id="TIGR03552">
    <property type="entry name" value="F420_cofC"/>
    <property type="match status" value="1"/>
</dbReference>
<dbReference type="HAMAP" id="MF_02114">
    <property type="entry name" value="CofC"/>
    <property type="match status" value="1"/>
</dbReference>
<dbReference type="PANTHER" id="PTHR40392:SF1">
    <property type="entry name" value="2-PHOSPHO-L-LACTATE GUANYLYLTRANSFERASE"/>
    <property type="match status" value="1"/>
</dbReference>
<keyword evidence="1 5" id="KW-0808">Transferase</keyword>
<dbReference type="EC" id="2.7.7.68" evidence="5"/>
<evidence type="ECO:0000256" key="4">
    <source>
        <dbReference type="ARBA" id="ARBA00023134"/>
    </source>
</evidence>
<dbReference type="Gene3D" id="3.90.550.10">
    <property type="entry name" value="Spore Coat Polysaccharide Biosynthesis Protein SpsA, Chain A"/>
    <property type="match status" value="1"/>
</dbReference>
<dbReference type="SUPFAM" id="SSF53448">
    <property type="entry name" value="Nucleotide-diphospho-sugar transferases"/>
    <property type="match status" value="1"/>
</dbReference>
<dbReference type="EMBL" id="CP104550">
    <property type="protein sequence ID" value="UXH30912.1"/>
    <property type="molecule type" value="Genomic_DNA"/>
</dbReference>
<evidence type="ECO:0000256" key="2">
    <source>
        <dbReference type="ARBA" id="ARBA00022695"/>
    </source>
</evidence>
<dbReference type="GO" id="GO:0005525">
    <property type="term" value="F:GTP binding"/>
    <property type="evidence" value="ECO:0007669"/>
    <property type="project" value="UniProtKB-KW"/>
</dbReference>
<keyword evidence="2 5" id="KW-0548">Nucleotidyltransferase</keyword>
<comment type="subunit">
    <text evidence="5">Homodimer.</text>
</comment>
<evidence type="ECO:0000313" key="8">
    <source>
        <dbReference type="Proteomes" id="UP001369247"/>
    </source>
</evidence>
<dbReference type="GO" id="GO:0052645">
    <property type="term" value="P:F420-0 metabolic process"/>
    <property type="evidence" value="ECO:0007669"/>
    <property type="project" value="UniProtKB-UniRule"/>
</dbReference>
<proteinExistence type="inferred from homology"/>
<dbReference type="AlphaFoldDB" id="A0A9E7RT98"/>
<organism evidence="7">
    <name type="scientific">Methanothermobacter wolfeii</name>
    <name type="common">Methanobacterium wolfei</name>
    <dbReference type="NCBI Taxonomy" id="145261"/>
    <lineage>
        <taxon>Archaea</taxon>
        <taxon>Methanobacteriati</taxon>
        <taxon>Methanobacteriota</taxon>
        <taxon>Methanomada group</taxon>
        <taxon>Methanobacteria</taxon>
        <taxon>Methanobacteriales</taxon>
        <taxon>Methanobacteriaceae</taxon>
        <taxon>Methanothermobacter</taxon>
    </lineage>
</organism>
<evidence type="ECO:0000256" key="5">
    <source>
        <dbReference type="HAMAP-Rule" id="MF_02114"/>
    </source>
</evidence>
<evidence type="ECO:0000313" key="6">
    <source>
        <dbReference type="EMBL" id="MEJ8542596.1"/>
    </source>
</evidence>
<name>A0A9E7RT98_METWO</name>
<keyword evidence="4 5" id="KW-0342">GTP-binding</keyword>